<organism evidence="10 11">
    <name type="scientific">Ruoffia halotolerans</name>
    <dbReference type="NCBI Taxonomy" id="2748684"/>
    <lineage>
        <taxon>Bacteria</taxon>
        <taxon>Bacillati</taxon>
        <taxon>Bacillota</taxon>
        <taxon>Bacilli</taxon>
        <taxon>Lactobacillales</taxon>
        <taxon>Aerococcaceae</taxon>
        <taxon>Ruoffia</taxon>
    </lineage>
</organism>
<keyword evidence="4 7" id="KW-0812">Transmembrane</keyword>
<evidence type="ECO:0000256" key="3">
    <source>
        <dbReference type="ARBA" id="ARBA00022475"/>
    </source>
</evidence>
<evidence type="ECO:0000259" key="9">
    <source>
        <dbReference type="Pfam" id="PF20730"/>
    </source>
</evidence>
<evidence type="ECO:0000256" key="4">
    <source>
        <dbReference type="ARBA" id="ARBA00022692"/>
    </source>
</evidence>
<evidence type="ECO:0000256" key="5">
    <source>
        <dbReference type="ARBA" id="ARBA00022989"/>
    </source>
</evidence>
<dbReference type="PANTHER" id="PTHR34582">
    <property type="entry name" value="UPF0702 TRANSMEMBRANE PROTEIN YCAP"/>
    <property type="match status" value="1"/>
</dbReference>
<comment type="subcellular location">
    <subcellularLocation>
        <location evidence="1">Cell membrane</location>
        <topology evidence="1">Multi-pass membrane protein</topology>
    </subcellularLocation>
</comment>
<evidence type="ECO:0000313" key="10">
    <source>
        <dbReference type="EMBL" id="MBA5728614.1"/>
    </source>
</evidence>
<proteinExistence type="inferred from homology"/>
<feature type="transmembrane region" description="Helical" evidence="7">
    <location>
        <begin position="63"/>
        <end position="86"/>
    </location>
</feature>
<feature type="domain" description="YetF-like N-terminal transmembrane" evidence="9">
    <location>
        <begin position="17"/>
        <end position="83"/>
    </location>
</feature>
<evidence type="ECO:0000256" key="7">
    <source>
        <dbReference type="SAM" id="Phobius"/>
    </source>
</evidence>
<dbReference type="RefSeq" id="WP_218930341.1">
    <property type="nucleotide sequence ID" value="NZ_JACAOA010000004.1"/>
</dbReference>
<sequence>MFLGDTYSFARVLIVGTLAYLLVIFVLRITGKRSLSKLNSFDFIVTVALGSILASILTDENLALLDGIMAFSLLLFLQIITSWLSVRSDLVNSLVKATPRLLFYNGRFDEWALKKERVTKSEILQVVRSDGQAILDDVQAVVLETDGTFSVIPKTDTLKAKDSFTSLEDVDSDRDHF</sequence>
<comment type="similarity">
    <text evidence="2">Belongs to the UPF0702 family.</text>
</comment>
<dbReference type="InterPro" id="IPR007353">
    <property type="entry name" value="DUF421"/>
</dbReference>
<evidence type="ECO:0000256" key="1">
    <source>
        <dbReference type="ARBA" id="ARBA00004651"/>
    </source>
</evidence>
<dbReference type="GO" id="GO:0005886">
    <property type="term" value="C:plasma membrane"/>
    <property type="evidence" value="ECO:0007669"/>
    <property type="project" value="UniProtKB-SubCell"/>
</dbReference>
<keyword evidence="3" id="KW-1003">Cell membrane</keyword>
<dbReference type="EMBL" id="JACAOA010000004">
    <property type="protein sequence ID" value="MBA5728614.1"/>
    <property type="molecule type" value="Genomic_DNA"/>
</dbReference>
<reference evidence="10 11" key="1">
    <citation type="submission" date="2020-06" db="EMBL/GenBank/DDBJ databases">
        <title>Reclassification of Facklamia ignava, Facklamia soureckii and Facklami tabacinasalis as Falseniella iganva gen. nov., comb. nov., Hutsoniella ignava gen. nov., comb. nov., and Ruoffia tabacinasalis gen. nov., comb. nov and description of Ruoffia haltotolerans sp. nov., isolated from hypersaline Inland Sea of Qatar.</title>
        <authorList>
            <person name="Fotedar R."/>
            <person name="Sankaranarayanan K."/>
            <person name="Lawson P."/>
            <person name="Caldwell M."/>
            <person name="Zeyara A."/>
            <person name="Al Malki A."/>
            <person name="Ali M."/>
        </authorList>
    </citation>
    <scope>NUCLEOTIDE SEQUENCE [LARGE SCALE GENOMIC DNA]</scope>
    <source>
        <strain evidence="10 11">INB8</strain>
    </source>
</reference>
<dbReference type="InterPro" id="IPR048454">
    <property type="entry name" value="YetF_N"/>
</dbReference>
<evidence type="ECO:0000256" key="2">
    <source>
        <dbReference type="ARBA" id="ARBA00006448"/>
    </source>
</evidence>
<dbReference type="PANTHER" id="PTHR34582:SF6">
    <property type="entry name" value="UPF0702 TRANSMEMBRANE PROTEIN YCAP"/>
    <property type="match status" value="1"/>
</dbReference>
<dbReference type="AlphaFoldDB" id="A0A839A472"/>
<feature type="domain" description="YetF C-terminal" evidence="8">
    <location>
        <begin position="87"/>
        <end position="156"/>
    </location>
</feature>
<feature type="transmembrane region" description="Helical" evidence="7">
    <location>
        <begin position="6"/>
        <end position="27"/>
    </location>
</feature>
<evidence type="ECO:0000313" key="11">
    <source>
        <dbReference type="Proteomes" id="UP000571018"/>
    </source>
</evidence>
<name>A0A839A472_9LACT</name>
<evidence type="ECO:0000259" key="8">
    <source>
        <dbReference type="Pfam" id="PF04239"/>
    </source>
</evidence>
<feature type="transmembrane region" description="Helical" evidence="7">
    <location>
        <begin position="39"/>
        <end position="57"/>
    </location>
</feature>
<protein>
    <submittedName>
        <fullName evidence="10">DUF421 domain-containing protein</fullName>
    </submittedName>
</protein>
<accession>A0A839A472</accession>
<comment type="caution">
    <text evidence="10">The sequence shown here is derived from an EMBL/GenBank/DDBJ whole genome shotgun (WGS) entry which is preliminary data.</text>
</comment>
<dbReference type="Pfam" id="PF04239">
    <property type="entry name" value="DUF421"/>
    <property type="match status" value="1"/>
</dbReference>
<evidence type="ECO:0000256" key="6">
    <source>
        <dbReference type="ARBA" id="ARBA00023136"/>
    </source>
</evidence>
<keyword evidence="5 7" id="KW-1133">Transmembrane helix</keyword>
<dbReference type="InterPro" id="IPR023090">
    <property type="entry name" value="UPF0702_alpha/beta_dom_sf"/>
</dbReference>
<dbReference type="Proteomes" id="UP000571018">
    <property type="component" value="Unassembled WGS sequence"/>
</dbReference>
<dbReference type="Gene3D" id="3.30.240.20">
    <property type="entry name" value="bsu07140 like domains"/>
    <property type="match status" value="1"/>
</dbReference>
<keyword evidence="11" id="KW-1185">Reference proteome</keyword>
<dbReference type="Pfam" id="PF20730">
    <property type="entry name" value="YetF_N"/>
    <property type="match status" value="1"/>
</dbReference>
<keyword evidence="6 7" id="KW-0472">Membrane</keyword>
<gene>
    <name evidence="10" type="ORF">HW423_02305</name>
</gene>